<evidence type="ECO:0000256" key="5">
    <source>
        <dbReference type="ARBA" id="ARBA00022963"/>
    </source>
</evidence>
<evidence type="ECO:0000313" key="9">
    <source>
        <dbReference type="Proteomes" id="UP001264980"/>
    </source>
</evidence>
<dbReference type="InterPro" id="IPR025202">
    <property type="entry name" value="PLD-like_dom"/>
</dbReference>
<comment type="caution">
    <text evidence="8">The sequence shown here is derived from an EMBL/GenBank/DDBJ whole genome shotgun (WGS) entry which is preliminary data.</text>
</comment>
<protein>
    <recommendedName>
        <fullName evidence="3">phospholipase D</fullName>
        <ecNumber evidence="3">3.1.4.4</ecNumber>
    </recommendedName>
</protein>
<dbReference type="EMBL" id="JAVDTI010000002">
    <property type="protein sequence ID" value="MDR6804735.1"/>
    <property type="molecule type" value="Genomic_DNA"/>
</dbReference>
<evidence type="ECO:0000259" key="7">
    <source>
        <dbReference type="PROSITE" id="PS50035"/>
    </source>
</evidence>
<sequence length="578" mass="65616">MSKKVSLVPAATPEPKTQLAKPFIRAVGNNDQIIIAWRYEGAIKDCIGFAVYRQMNNETEAEADALPNRIGFAGEPFRKGEQRPSFEWPIQRFVWTDFSISHGDKARYKVVPILYDGIQLRKDTDNTSDWTPYIFADTGIDLEGGKSPYHAYFNRGVVSSQFFSRMRESLADELPGTTLAAIINGDNNRVRDFLGGFLDNRLFGLLDQVISDEEITVYSALYELHQEDFVAKLCQIGARANIVLANGAAKKKGEDKNEDSRKRIKQAQVNVYDRIVDVTQKHFAHNKFIVICKNGKPLKVWTGSTNITSGGMFAQVNNAILIENETLAKIYMDEWLALVDDTQNNASGYGQALYDHNKNAKTFTNNGSRVWFSPTRDFKDLEDVELILEGAKQSVLFLMFNPGPANTFFNYIQDLQARKSKLFIHGIINQDPGASMHKPLIFFHKGQKIEADWDAILPKSIPEAFAFWYKEITAGLVTIHSKVLVVDPFGDKPYVITGSHNFGPKASKTNDENLLIIQDASLAAQYAVNIMAVYDHYRWRYSLFNQVSSFSGLTRDREWMTDYMTDPIRMKELDFWIH</sequence>
<accession>A0ABU1QUA6</accession>
<proteinExistence type="inferred from homology"/>
<evidence type="ECO:0000256" key="6">
    <source>
        <dbReference type="ARBA" id="ARBA00023098"/>
    </source>
</evidence>
<dbReference type="Proteomes" id="UP001264980">
    <property type="component" value="Unassembled WGS sequence"/>
</dbReference>
<dbReference type="InterPro" id="IPR001736">
    <property type="entry name" value="PLipase_D/transphosphatidylase"/>
</dbReference>
<dbReference type="Pfam" id="PF13091">
    <property type="entry name" value="PLDc_2"/>
    <property type="match status" value="2"/>
</dbReference>
<comment type="similarity">
    <text evidence="2">Belongs to the phospholipase D family.</text>
</comment>
<keyword evidence="9" id="KW-1185">Reference proteome</keyword>
<dbReference type="PANTHER" id="PTHR43856">
    <property type="entry name" value="CARDIOLIPIN HYDROLASE"/>
    <property type="match status" value="1"/>
</dbReference>
<dbReference type="RefSeq" id="WP_309982008.1">
    <property type="nucleotide sequence ID" value="NZ_JAVDTI010000002.1"/>
</dbReference>
<evidence type="ECO:0000256" key="3">
    <source>
        <dbReference type="ARBA" id="ARBA00012027"/>
    </source>
</evidence>
<comment type="catalytic activity">
    <reaction evidence="1">
        <text>a 1,2-diacyl-sn-glycero-3-phosphocholine + H2O = a 1,2-diacyl-sn-glycero-3-phosphate + choline + H(+)</text>
        <dbReference type="Rhea" id="RHEA:14445"/>
        <dbReference type="ChEBI" id="CHEBI:15354"/>
        <dbReference type="ChEBI" id="CHEBI:15377"/>
        <dbReference type="ChEBI" id="CHEBI:15378"/>
        <dbReference type="ChEBI" id="CHEBI:57643"/>
        <dbReference type="ChEBI" id="CHEBI:58608"/>
        <dbReference type="EC" id="3.1.4.4"/>
    </reaction>
</comment>
<name>A0ABU1QUA6_9BACT</name>
<evidence type="ECO:0000256" key="1">
    <source>
        <dbReference type="ARBA" id="ARBA00000798"/>
    </source>
</evidence>
<dbReference type="Gene3D" id="3.30.870.10">
    <property type="entry name" value="Endonuclease Chain A"/>
    <property type="match status" value="2"/>
</dbReference>
<keyword evidence="6" id="KW-0443">Lipid metabolism</keyword>
<keyword evidence="5" id="KW-0442">Lipid degradation</keyword>
<gene>
    <name evidence="8" type="ORF">J2W84_001781</name>
</gene>
<dbReference type="PANTHER" id="PTHR43856:SF1">
    <property type="entry name" value="MITOCHONDRIAL CARDIOLIPIN HYDROLASE"/>
    <property type="match status" value="1"/>
</dbReference>
<dbReference type="EC" id="3.1.4.4" evidence="3"/>
<dbReference type="PROSITE" id="PS50035">
    <property type="entry name" value="PLD"/>
    <property type="match status" value="1"/>
</dbReference>
<dbReference type="InterPro" id="IPR051406">
    <property type="entry name" value="PLD_domain"/>
</dbReference>
<feature type="domain" description="PLD phosphodiesterase" evidence="7">
    <location>
        <begin position="475"/>
        <end position="506"/>
    </location>
</feature>
<evidence type="ECO:0000256" key="4">
    <source>
        <dbReference type="ARBA" id="ARBA00022801"/>
    </source>
</evidence>
<reference evidence="8 9" key="1">
    <citation type="submission" date="2023-07" db="EMBL/GenBank/DDBJ databases">
        <title>Sorghum-associated microbial communities from plants grown in Nebraska, USA.</title>
        <authorList>
            <person name="Schachtman D."/>
        </authorList>
    </citation>
    <scope>NUCLEOTIDE SEQUENCE [LARGE SCALE GENOMIC DNA]</scope>
    <source>
        <strain evidence="8 9">BE57</strain>
    </source>
</reference>
<dbReference type="SUPFAM" id="SSF56024">
    <property type="entry name" value="Phospholipase D/nuclease"/>
    <property type="match status" value="2"/>
</dbReference>
<evidence type="ECO:0000256" key="2">
    <source>
        <dbReference type="ARBA" id="ARBA00008664"/>
    </source>
</evidence>
<organism evidence="8 9">
    <name type="scientific">Dyadobacter fermentans</name>
    <dbReference type="NCBI Taxonomy" id="94254"/>
    <lineage>
        <taxon>Bacteria</taxon>
        <taxon>Pseudomonadati</taxon>
        <taxon>Bacteroidota</taxon>
        <taxon>Cytophagia</taxon>
        <taxon>Cytophagales</taxon>
        <taxon>Spirosomataceae</taxon>
        <taxon>Dyadobacter</taxon>
    </lineage>
</organism>
<evidence type="ECO:0000313" key="8">
    <source>
        <dbReference type="EMBL" id="MDR6804735.1"/>
    </source>
</evidence>
<keyword evidence="4" id="KW-0378">Hydrolase</keyword>